<feature type="compositionally biased region" description="Basic residues" evidence="1">
    <location>
        <begin position="410"/>
        <end position="420"/>
    </location>
</feature>
<feature type="compositionally biased region" description="Basic and acidic residues" evidence="1">
    <location>
        <begin position="421"/>
        <end position="450"/>
    </location>
</feature>
<dbReference type="Gene3D" id="2.60.120.10">
    <property type="entry name" value="Jelly Rolls"/>
    <property type="match status" value="1"/>
</dbReference>
<name>A0A6J2RXJ9_COTGO</name>
<feature type="compositionally biased region" description="Basic and acidic residues" evidence="1">
    <location>
        <begin position="851"/>
        <end position="865"/>
    </location>
</feature>
<evidence type="ECO:0000256" key="1">
    <source>
        <dbReference type="SAM" id="MobiDB-lite"/>
    </source>
</evidence>
<gene>
    <name evidence="4" type="primary">LOC115025837</name>
</gene>
<dbReference type="GeneID" id="115025837"/>
<feature type="compositionally biased region" description="Basic residues" evidence="1">
    <location>
        <begin position="368"/>
        <end position="377"/>
    </location>
</feature>
<feature type="compositionally biased region" description="Basic and acidic residues" evidence="1">
    <location>
        <begin position="488"/>
        <end position="505"/>
    </location>
</feature>
<dbReference type="RefSeq" id="XP_029314177.1">
    <property type="nucleotide sequence ID" value="XM_029458317.1"/>
</dbReference>
<feature type="region of interest" description="Disordered" evidence="1">
    <location>
        <begin position="679"/>
        <end position="817"/>
    </location>
</feature>
<feature type="region of interest" description="Disordered" evidence="1">
    <location>
        <begin position="149"/>
        <end position="659"/>
    </location>
</feature>
<sequence>METKYPALRRPKRKLCYLTNNESSSKQWPGLLTLGDIDGMFDDLDSSSHGNDDLPPPSSLHQTFDTERNQLGHLTKPPRSQMGPIGDKLHPALRSSSRKLDTDLDIPFKAHMPVKTSSPIEEKMIVEELNHEKDVVMSPVLFACEDEGIEEEKTEPPHVTEQSDDSELVSPPRNIVFNKPKMSSHKKKVEESCKESHQLTKKTPKKTQTAVLEGKRTTKRQENTDPPESAVTREPELAGPEKKSENVHRQPSVESTRVVMATFLKKLRDAGQPKPLCSRKSLSPVKVPTPPPPEPDDDFLILEDDRTLWFSIPTKTATGKKQRLSRTSSTDKDGSTDKGTNDSPLETAQKRQEPEHTKSKLGSQTVHQKTKKMRGKEKKNEVTEPGNDEGELSSPEELPAGNLMEEEKPNKKKRPKKVPSKKSDTEEEHAKDRASWETCEEKPTPKMEKKTHTKTSKSLKDGNENDKTSWSLKKGRKVTQGSETMCVEAEKGQSRSSEEKAEAAHLDSLSNKEIMNCEAQTEEDSSERSSPADGHILGRRKPPGWVKHPITEAAKVRDNQPTLKKSKPHNQKPSAAVLSPVKDKKGRVLKKINQTQPAPSSSRNTNKAEEKKRIQNKNGNTRGDTAGKVFHTFDAEPFEEQEAADQDVQSSPLVLSHRDLSHNSGEQVFQRVYHNVSITRAPAGPTAPREQLRAAEPDRRRRKAPGSWWTVNDMYENTESISSPPQQQEPKPHQERKPRSKRRRSPRLGTPKNGNMAVSSKPLGGAPVPLPKLRPLSTRKTVKRSLAPSTDTSVTETTNVGSTETGQKSRRKVTSRPAEEVIATDCTVFSKTDKDILSVDAGECRSTQDSLPHHETPQDSKCQSEDRLKHFRSGPSSMIELQEYEENDSLILPPPRVHAALGVSDLCAPPLKPLVLQPKDKANLTEWFKSLWSIPVKAESAEVTPEQFDWYFYQGRAIGFLVDLNCGSFCNGKILLGSYMKKPLWVDHSATTVFNLLTSSVSVTIDGKESRSNPGQSFMVPCGRAYSIQNVTAQPAVLYFTRIQAESSD</sequence>
<accession>A0A6J2RXJ9</accession>
<feature type="region of interest" description="Disordered" evidence="1">
    <location>
        <begin position="846"/>
        <end position="865"/>
    </location>
</feature>
<dbReference type="AlphaFoldDB" id="A0A6J2RXJ9"/>
<keyword evidence="3" id="KW-1185">Reference proteome</keyword>
<dbReference type="KEGG" id="cgob:115025837"/>
<dbReference type="Proteomes" id="UP000504630">
    <property type="component" value="Chromosome 20"/>
</dbReference>
<feature type="region of interest" description="Disordered" evidence="1">
    <location>
        <begin position="39"/>
        <end position="91"/>
    </location>
</feature>
<dbReference type="Pfam" id="PF11699">
    <property type="entry name" value="CENP-C_C"/>
    <property type="match status" value="1"/>
</dbReference>
<feature type="compositionally biased region" description="Polar residues" evidence="1">
    <location>
        <begin position="592"/>
        <end position="605"/>
    </location>
</feature>
<reference evidence="4" key="1">
    <citation type="submission" date="2025-08" db="UniProtKB">
        <authorList>
            <consortium name="RefSeq"/>
        </authorList>
    </citation>
    <scope>IDENTIFICATION</scope>
</reference>
<feature type="compositionally biased region" description="Basic and acidic residues" evidence="1">
    <location>
        <begin position="188"/>
        <end position="198"/>
    </location>
</feature>
<dbReference type="InterPro" id="IPR025974">
    <property type="entry name" value="Mif2/CENP-C_cupin"/>
</dbReference>
<feature type="compositionally biased region" description="Basic and acidic residues" evidence="1">
    <location>
        <begin position="458"/>
        <end position="467"/>
    </location>
</feature>
<protein>
    <submittedName>
        <fullName evidence="4">Proteoglycan 4 isoform X1</fullName>
    </submittedName>
</protein>
<evidence type="ECO:0000313" key="4">
    <source>
        <dbReference type="RefSeq" id="XP_029314177.1"/>
    </source>
</evidence>
<feature type="compositionally biased region" description="Basic and acidic residues" evidence="1">
    <location>
        <begin position="348"/>
        <end position="358"/>
    </location>
</feature>
<feature type="compositionally biased region" description="Basic and acidic residues" evidence="1">
    <location>
        <begin position="213"/>
        <end position="223"/>
    </location>
</feature>
<proteinExistence type="predicted"/>
<feature type="domain" description="Mif2/CENP-C cupin" evidence="2">
    <location>
        <begin position="965"/>
        <end position="1041"/>
    </location>
</feature>
<feature type="compositionally biased region" description="Polar residues" evidence="1">
    <location>
        <begin position="787"/>
        <end position="806"/>
    </location>
</feature>
<dbReference type="FunCoup" id="A0A6J2RXJ9">
    <property type="interactions" value="215"/>
</dbReference>
<dbReference type="InterPro" id="IPR011051">
    <property type="entry name" value="RmlC_Cupin_sf"/>
</dbReference>
<dbReference type="InterPro" id="IPR014710">
    <property type="entry name" value="RmlC-like_jellyroll"/>
</dbReference>
<feature type="compositionally biased region" description="Acidic residues" evidence="1">
    <location>
        <begin position="636"/>
        <end position="645"/>
    </location>
</feature>
<feature type="compositionally biased region" description="Low complexity" evidence="1">
    <location>
        <begin position="719"/>
        <end position="729"/>
    </location>
</feature>
<organism evidence="3 4">
    <name type="scientific">Cottoperca gobio</name>
    <name type="common">Frogmouth</name>
    <name type="synonym">Aphritis gobio</name>
    <dbReference type="NCBI Taxonomy" id="56716"/>
    <lineage>
        <taxon>Eukaryota</taxon>
        <taxon>Metazoa</taxon>
        <taxon>Chordata</taxon>
        <taxon>Craniata</taxon>
        <taxon>Vertebrata</taxon>
        <taxon>Euteleostomi</taxon>
        <taxon>Actinopterygii</taxon>
        <taxon>Neopterygii</taxon>
        <taxon>Teleostei</taxon>
        <taxon>Neoteleostei</taxon>
        <taxon>Acanthomorphata</taxon>
        <taxon>Eupercaria</taxon>
        <taxon>Perciformes</taxon>
        <taxon>Notothenioidei</taxon>
        <taxon>Bovichtidae</taxon>
        <taxon>Cottoperca</taxon>
    </lineage>
</organism>
<dbReference type="OrthoDB" id="1939643at2759"/>
<dbReference type="SUPFAM" id="SSF51182">
    <property type="entry name" value="RmlC-like cupins"/>
    <property type="match status" value="1"/>
</dbReference>
<feature type="compositionally biased region" description="Basic and acidic residues" evidence="1">
    <location>
        <begin position="690"/>
        <end position="699"/>
    </location>
</feature>
<feature type="compositionally biased region" description="Basic and acidic residues" evidence="1">
    <location>
        <begin position="231"/>
        <end position="248"/>
    </location>
</feature>
<evidence type="ECO:0000313" key="3">
    <source>
        <dbReference type="Proteomes" id="UP000504630"/>
    </source>
</evidence>
<evidence type="ECO:0000259" key="2">
    <source>
        <dbReference type="Pfam" id="PF11699"/>
    </source>
</evidence>
<dbReference type="InParanoid" id="A0A6J2RXJ9"/>
<feature type="compositionally biased region" description="Basic and acidic residues" evidence="1">
    <location>
        <begin position="329"/>
        <end position="340"/>
    </location>
</feature>